<dbReference type="OMA" id="VCAHSIS"/>
<proteinExistence type="predicted"/>
<reference evidence="2" key="1">
    <citation type="submission" date="2021-01" db="EMBL/GenBank/DDBJ databases">
        <authorList>
            <consortium name="Genoscope - CEA"/>
            <person name="William W."/>
        </authorList>
    </citation>
    <scope>NUCLEOTIDE SEQUENCE</scope>
</reference>
<gene>
    <name evidence="2" type="ORF">PPRIM_AZ9-3.1.T0090059</name>
</gene>
<protein>
    <submittedName>
        <fullName evidence="2">Uncharacterized protein</fullName>
    </submittedName>
</protein>
<name>A0A8S1JSL1_PARPR</name>
<evidence type="ECO:0000313" key="2">
    <source>
        <dbReference type="EMBL" id="CAD8045035.1"/>
    </source>
</evidence>
<dbReference type="Proteomes" id="UP000688137">
    <property type="component" value="Unassembled WGS sequence"/>
</dbReference>
<accession>A0A8S1JSL1</accession>
<feature type="region of interest" description="Disordered" evidence="1">
    <location>
        <begin position="1"/>
        <end position="49"/>
    </location>
</feature>
<feature type="compositionally biased region" description="Polar residues" evidence="1">
    <location>
        <begin position="14"/>
        <end position="37"/>
    </location>
</feature>
<sequence length="291" mass="33615">MKQQPYFIRPPPNLSSRHPANKNSFTNKIETPSNSQGARRKTPIISQPLHSPVHLKDLYRNQVAKTIPTLNSPLPEGSITKFKIINDFSVYKMPTSRRLKSDEQVTTPKQNKKLQSHHMNNIKLRTERKLNYTPVVKMKTEPNDVHTHSISKQDESQEILFRLHRQSIPTEPNDKLSSILGHQLTRSIKKIDSKDKSNQIFIKLDQDSQFLQDTKENKQNVHKYNSQTKEKILDLLCLSTQDLKRKFAELNKVGNSKINTRQSNKLLIPKGGRTKFPTDFFNALLPNSILH</sequence>
<keyword evidence="3" id="KW-1185">Reference proteome</keyword>
<organism evidence="2 3">
    <name type="scientific">Paramecium primaurelia</name>
    <dbReference type="NCBI Taxonomy" id="5886"/>
    <lineage>
        <taxon>Eukaryota</taxon>
        <taxon>Sar</taxon>
        <taxon>Alveolata</taxon>
        <taxon>Ciliophora</taxon>
        <taxon>Intramacronucleata</taxon>
        <taxon>Oligohymenophorea</taxon>
        <taxon>Peniculida</taxon>
        <taxon>Parameciidae</taxon>
        <taxon>Paramecium</taxon>
    </lineage>
</organism>
<evidence type="ECO:0000313" key="3">
    <source>
        <dbReference type="Proteomes" id="UP000688137"/>
    </source>
</evidence>
<dbReference type="EMBL" id="CAJJDM010000006">
    <property type="protein sequence ID" value="CAD8045035.1"/>
    <property type="molecule type" value="Genomic_DNA"/>
</dbReference>
<comment type="caution">
    <text evidence="2">The sequence shown here is derived from an EMBL/GenBank/DDBJ whole genome shotgun (WGS) entry which is preliminary data.</text>
</comment>
<dbReference type="AlphaFoldDB" id="A0A8S1JSL1"/>
<evidence type="ECO:0000256" key="1">
    <source>
        <dbReference type="SAM" id="MobiDB-lite"/>
    </source>
</evidence>